<dbReference type="AlphaFoldDB" id="A0A0F7TKL0"/>
<feature type="signal peptide" evidence="1">
    <location>
        <begin position="1"/>
        <end position="19"/>
    </location>
</feature>
<protein>
    <recommendedName>
        <fullName evidence="4">GPI anchored protein</fullName>
    </recommendedName>
</protein>
<feature type="chain" id="PRO_5002522778" description="GPI anchored protein" evidence="1">
    <location>
        <begin position="20"/>
        <end position="106"/>
    </location>
</feature>
<proteinExistence type="predicted"/>
<keyword evidence="3" id="KW-1185">Reference proteome</keyword>
<organism evidence="2 3">
    <name type="scientific">Penicillium brasilianum</name>
    <dbReference type="NCBI Taxonomy" id="104259"/>
    <lineage>
        <taxon>Eukaryota</taxon>
        <taxon>Fungi</taxon>
        <taxon>Dikarya</taxon>
        <taxon>Ascomycota</taxon>
        <taxon>Pezizomycotina</taxon>
        <taxon>Eurotiomycetes</taxon>
        <taxon>Eurotiomycetidae</taxon>
        <taxon>Eurotiales</taxon>
        <taxon>Aspergillaceae</taxon>
        <taxon>Penicillium</taxon>
    </lineage>
</organism>
<dbReference type="EMBL" id="CDHK01000002">
    <property type="protein sequence ID" value="CEJ55971.1"/>
    <property type="molecule type" value="Genomic_DNA"/>
</dbReference>
<evidence type="ECO:0000313" key="2">
    <source>
        <dbReference type="EMBL" id="CEJ55971.1"/>
    </source>
</evidence>
<accession>A0A0F7TKL0</accession>
<reference evidence="3" key="1">
    <citation type="journal article" date="2015" name="Genome Announc.">
        <title>Draft genome sequence of the fungus Penicillium brasilianum MG11.</title>
        <authorList>
            <person name="Horn F."/>
            <person name="Linde J."/>
            <person name="Mattern D.J."/>
            <person name="Walther G."/>
            <person name="Guthke R."/>
            <person name="Brakhage A.A."/>
            <person name="Valiante V."/>
        </authorList>
    </citation>
    <scope>NUCLEOTIDE SEQUENCE [LARGE SCALE GENOMIC DNA]</scope>
    <source>
        <strain evidence="3">MG11</strain>
    </source>
</reference>
<evidence type="ECO:0000256" key="1">
    <source>
        <dbReference type="SAM" id="SignalP"/>
    </source>
</evidence>
<sequence length="106" mass="10132">MKFSAIVSLFCIAVAPAMASEDVTSFATTTITKTLVRVNSVTATPSSSATLVSVSASSTPLATSASASSTQAATSATKTGGAVALGAGMPAALVAGSFALIMGAAL</sequence>
<dbReference type="OrthoDB" id="4368531at2759"/>
<gene>
    <name evidence="2" type="ORF">PMG11_02198</name>
</gene>
<name>A0A0F7TKL0_PENBI</name>
<keyword evidence="1" id="KW-0732">Signal</keyword>
<evidence type="ECO:0000313" key="3">
    <source>
        <dbReference type="Proteomes" id="UP000042958"/>
    </source>
</evidence>
<dbReference type="Proteomes" id="UP000042958">
    <property type="component" value="Unassembled WGS sequence"/>
</dbReference>
<evidence type="ECO:0008006" key="4">
    <source>
        <dbReference type="Google" id="ProtNLM"/>
    </source>
</evidence>